<evidence type="ECO:0000313" key="3">
    <source>
        <dbReference type="Proteomes" id="UP000661025"/>
    </source>
</evidence>
<dbReference type="InterPro" id="IPR036812">
    <property type="entry name" value="NAD(P)_OxRdtase_dom_sf"/>
</dbReference>
<feature type="domain" description="NADP-dependent oxidoreductase" evidence="1">
    <location>
        <begin position="1"/>
        <end position="159"/>
    </location>
</feature>
<evidence type="ECO:0000313" key="2">
    <source>
        <dbReference type="EMBL" id="MBD9726480.1"/>
    </source>
</evidence>
<sequence>MPALAELRDQGIVGAIGAGMNQSAMPARFLRETAADVVMVAGRYTLLDQSALDDVLPAALELGKSVVAAGVFNSGLLSRERPARDAKYDYRDAPTELVARAHAIAETCERHGTTLPAAAMAFPFSHPSVINVTVGMRDAGQVARNVELHDRSVPDALWDELRDRGLVRADVPAASGGVSRCL</sequence>
<evidence type="ECO:0000259" key="1">
    <source>
        <dbReference type="Pfam" id="PF00248"/>
    </source>
</evidence>
<dbReference type="Proteomes" id="UP000661025">
    <property type="component" value="Unassembled WGS sequence"/>
</dbReference>
<dbReference type="GO" id="GO:0016491">
    <property type="term" value="F:oxidoreductase activity"/>
    <property type="evidence" value="ECO:0007669"/>
    <property type="project" value="InterPro"/>
</dbReference>
<reference evidence="2" key="1">
    <citation type="submission" date="2020-09" db="EMBL/GenBank/DDBJ databases">
        <title>Streptomyces canutascabiei sp. nov., which causes potato common scab and is distributed across the world.</title>
        <authorList>
            <person name="Nguyen H.P."/>
            <person name="Weisberg A.J."/>
            <person name="Chang J.H."/>
            <person name="Clarke C.R."/>
        </authorList>
    </citation>
    <scope>NUCLEOTIDE SEQUENCE</scope>
    <source>
        <strain evidence="2">ID-01-6.2a</strain>
    </source>
</reference>
<accession>A0A927QI21</accession>
<dbReference type="PANTHER" id="PTHR42686:SF1">
    <property type="entry name" value="GH17980P-RELATED"/>
    <property type="match status" value="1"/>
</dbReference>
<dbReference type="Gene3D" id="3.20.20.100">
    <property type="entry name" value="NADP-dependent oxidoreductase domain"/>
    <property type="match status" value="1"/>
</dbReference>
<comment type="caution">
    <text evidence="2">The sequence shown here is derived from an EMBL/GenBank/DDBJ whole genome shotgun (WGS) entry which is preliminary data.</text>
</comment>
<organism evidence="2 3">
    <name type="scientific">Streptomyces caniscabiei</name>
    <dbReference type="NCBI Taxonomy" id="2746961"/>
    <lineage>
        <taxon>Bacteria</taxon>
        <taxon>Bacillati</taxon>
        <taxon>Actinomycetota</taxon>
        <taxon>Actinomycetes</taxon>
        <taxon>Kitasatosporales</taxon>
        <taxon>Streptomycetaceae</taxon>
        <taxon>Streptomyces</taxon>
    </lineage>
</organism>
<dbReference type="Pfam" id="PF00248">
    <property type="entry name" value="Aldo_ket_red"/>
    <property type="match status" value="1"/>
</dbReference>
<proteinExistence type="predicted"/>
<protein>
    <submittedName>
        <fullName evidence="2">Aldo/keto reductase</fullName>
    </submittedName>
</protein>
<dbReference type="InterPro" id="IPR023210">
    <property type="entry name" value="NADP_OxRdtase_dom"/>
</dbReference>
<gene>
    <name evidence="2" type="ORF">IHE70_25375</name>
</gene>
<dbReference type="InterPro" id="IPR020471">
    <property type="entry name" value="AKR"/>
</dbReference>
<dbReference type="AlphaFoldDB" id="A0A927QI21"/>
<dbReference type="GO" id="GO:0005829">
    <property type="term" value="C:cytosol"/>
    <property type="evidence" value="ECO:0007669"/>
    <property type="project" value="TreeGrafter"/>
</dbReference>
<dbReference type="SUPFAM" id="SSF51430">
    <property type="entry name" value="NAD(P)-linked oxidoreductase"/>
    <property type="match status" value="1"/>
</dbReference>
<dbReference type="PANTHER" id="PTHR42686">
    <property type="entry name" value="GH17980P-RELATED"/>
    <property type="match status" value="1"/>
</dbReference>
<name>A0A927QI21_9ACTN</name>
<dbReference type="EMBL" id="JACYXT010000011">
    <property type="protein sequence ID" value="MBD9726480.1"/>
    <property type="molecule type" value="Genomic_DNA"/>
</dbReference>